<name>B3QZM7_PHYMT</name>
<dbReference type="Proteomes" id="UP000002020">
    <property type="component" value="Chromosome"/>
</dbReference>
<dbReference type="InterPro" id="IPR007170">
    <property type="entry name" value="SpoVG"/>
</dbReference>
<dbReference type="PANTHER" id="PTHR38429">
    <property type="entry name" value="SEPTATION PROTEIN SPOVG-RELATED"/>
    <property type="match status" value="1"/>
</dbReference>
<dbReference type="AlphaFoldDB" id="B3QZM7"/>
<evidence type="ECO:0000256" key="3">
    <source>
        <dbReference type="ARBA" id="ARBA00023306"/>
    </source>
</evidence>
<dbReference type="PANTHER" id="PTHR38429:SF1">
    <property type="entry name" value="SEPTATION PROTEIN SPOVG-RELATED"/>
    <property type="match status" value="1"/>
</dbReference>
<dbReference type="GO" id="GO:0030435">
    <property type="term" value="P:sporulation resulting in formation of a cellular spore"/>
    <property type="evidence" value="ECO:0007669"/>
    <property type="project" value="InterPro"/>
</dbReference>
<dbReference type="InterPro" id="IPR036751">
    <property type="entry name" value="SpoVG_sf"/>
</dbReference>
<proteinExistence type="predicted"/>
<sequence>MQITNVRIILIKDDASVLKGIASVIFDDVFLVRDIRIIENEKGMFISMPSKKTAKGIIKNIAHPLNAETRKMMEIEIYKAYDLKKQDLANDNQEKTELN</sequence>
<dbReference type="Gene3D" id="3.30.1120.40">
    <property type="entry name" value="Stage V sporulation protein G"/>
    <property type="match status" value="1"/>
</dbReference>
<dbReference type="eggNOG" id="COG2088">
    <property type="taxonomic scope" value="Bacteria"/>
</dbReference>
<evidence type="ECO:0000313" key="4">
    <source>
        <dbReference type="EMBL" id="CAP18414.1"/>
    </source>
</evidence>
<keyword evidence="3" id="KW-0131">Cell cycle</keyword>
<dbReference type="SUPFAM" id="SSF160537">
    <property type="entry name" value="SpoVG-like"/>
    <property type="match status" value="1"/>
</dbReference>
<evidence type="ECO:0000313" key="5">
    <source>
        <dbReference type="Proteomes" id="UP000002020"/>
    </source>
</evidence>
<protein>
    <submittedName>
        <fullName evidence="4">Regulatory protein, SpoVG family</fullName>
    </submittedName>
</protein>
<organism evidence="5">
    <name type="scientific">Phytoplasma mali (strain AT)</name>
    <dbReference type="NCBI Taxonomy" id="482235"/>
    <lineage>
        <taxon>Bacteria</taxon>
        <taxon>Bacillati</taxon>
        <taxon>Mycoplasmatota</taxon>
        <taxon>Mollicutes</taxon>
        <taxon>Acholeplasmatales</taxon>
        <taxon>Acholeplasmataceae</taxon>
        <taxon>Candidatus Phytoplasma</taxon>
        <taxon>16SrX (Apple proliferation group)</taxon>
    </lineage>
</organism>
<reference evidence="4 5" key="1">
    <citation type="journal article" date="2008" name="BMC Genomics">
        <title>The linear chromosome of the plant-pathogenic mycoplasma 'Candidatus Phytoplasma mali'.</title>
        <authorList>
            <person name="Kube M."/>
            <person name="Schneider B."/>
            <person name="Kuhl H."/>
            <person name="Dandekar T."/>
            <person name="Heitmann K."/>
            <person name="Migdoll A.M."/>
            <person name="Reinhardt R."/>
            <person name="Seemueller E."/>
        </authorList>
    </citation>
    <scope>NUCLEOTIDE SEQUENCE [LARGE SCALE GENOMIC DNA]</scope>
    <source>
        <strain evidence="4 5">AT</strain>
    </source>
</reference>
<dbReference type="Pfam" id="PF04026">
    <property type="entry name" value="SpoVG"/>
    <property type="match status" value="1"/>
</dbReference>
<dbReference type="EMBL" id="CU469464">
    <property type="protein sequence ID" value="CAP18414.1"/>
    <property type="molecule type" value="Genomic_DNA"/>
</dbReference>
<evidence type="ECO:0000256" key="2">
    <source>
        <dbReference type="ARBA" id="ARBA00023210"/>
    </source>
</evidence>
<dbReference type="HOGENOM" id="CLU_103669_2_1_14"/>
<keyword evidence="5" id="KW-1185">Reference proteome</keyword>
<dbReference type="KEGG" id="pml:ATP_00227"/>
<dbReference type="STRING" id="37692.ATP_00227"/>
<gene>
    <name evidence="4" type="primary">spoVG</name>
    <name evidence="4" type="ordered locus">ATP_00227</name>
</gene>
<accession>B3QZM7</accession>
<keyword evidence="1" id="KW-0132">Cell division</keyword>
<keyword evidence="2" id="KW-0717">Septation</keyword>
<evidence type="ECO:0000256" key="1">
    <source>
        <dbReference type="ARBA" id="ARBA00022618"/>
    </source>
</evidence>
<dbReference type="GO" id="GO:0000917">
    <property type="term" value="P:division septum assembly"/>
    <property type="evidence" value="ECO:0007669"/>
    <property type="project" value="UniProtKB-KW"/>
</dbReference>